<evidence type="ECO:0000313" key="1">
    <source>
        <dbReference type="EMBL" id="BBO73808.1"/>
    </source>
</evidence>
<gene>
    <name evidence="1" type="ORF">DSCW_12250</name>
</gene>
<keyword evidence="2" id="KW-1185">Reference proteome</keyword>
<dbReference type="Proteomes" id="UP000427769">
    <property type="component" value="Chromosome"/>
</dbReference>
<evidence type="ECO:0000313" key="2">
    <source>
        <dbReference type="Proteomes" id="UP000427769"/>
    </source>
</evidence>
<reference evidence="1 2" key="1">
    <citation type="submission" date="2019-11" db="EMBL/GenBank/DDBJ databases">
        <title>Comparative genomics of hydrocarbon-degrading Desulfosarcina strains.</title>
        <authorList>
            <person name="Watanabe M."/>
            <person name="Kojima H."/>
            <person name="Fukui M."/>
        </authorList>
    </citation>
    <scope>NUCLEOTIDE SEQUENCE [LARGE SCALE GENOMIC DNA]</scope>
    <source>
        <strain evidence="1 2">PP31</strain>
    </source>
</reference>
<accession>A0A5K7YYX0</accession>
<dbReference type="EMBL" id="AP021875">
    <property type="protein sequence ID" value="BBO73808.1"/>
    <property type="molecule type" value="Genomic_DNA"/>
</dbReference>
<protein>
    <submittedName>
        <fullName evidence="1">Uncharacterized protein</fullName>
    </submittedName>
</protein>
<dbReference type="KEGG" id="dwd:DSCW_12250"/>
<dbReference type="AlphaFoldDB" id="A0A5K7YYX0"/>
<name>A0A5K7YYX0_9BACT</name>
<sequence length="143" mass="16026">MYATRVYATDSSLNPYKNSVSAMISRTSELSAEGNAAASGSEEWTVKTSDGGTLSFRMKYIGNTPSYGESESFIYSNVEPDFYRIYRQKHLTELVKSVSAKVDRTTEHAFSTTIPEMASMFDGSEELIGILNVPIYWRQTYLP</sequence>
<organism evidence="1 2">
    <name type="scientific">Desulfosarcina widdelii</name>
    <dbReference type="NCBI Taxonomy" id="947919"/>
    <lineage>
        <taxon>Bacteria</taxon>
        <taxon>Pseudomonadati</taxon>
        <taxon>Thermodesulfobacteriota</taxon>
        <taxon>Desulfobacteria</taxon>
        <taxon>Desulfobacterales</taxon>
        <taxon>Desulfosarcinaceae</taxon>
        <taxon>Desulfosarcina</taxon>
    </lineage>
</organism>
<proteinExistence type="predicted"/>